<dbReference type="AlphaFoldDB" id="A0A975BI48"/>
<dbReference type="EMBL" id="CP061800">
    <property type="protein sequence ID" value="QTA85806.1"/>
    <property type="molecule type" value="Genomic_DNA"/>
</dbReference>
<dbReference type="Proteomes" id="UP000663722">
    <property type="component" value="Chromosome"/>
</dbReference>
<evidence type="ECO:0000313" key="2">
    <source>
        <dbReference type="Proteomes" id="UP000663722"/>
    </source>
</evidence>
<sequence>MVENEDLFSEIKEAEISEFLSTILKQNVLLALAIGKEKACSELIIINLLLEIKNQFNVSFFSGIDFTVDKEKGLNGFCDFKYPAINFQVSVDFGSELKKSPFFSVPPGRTCGACRAAYGRKSRKTFGQLLIISKSPEQLFLDIPVLAVVEAKNEKIVSGLGQCVAEMIAAKIYNEREGNALPCIYGAVTTGHAWKFLKLEEDTAYIDI</sequence>
<gene>
    <name evidence="1" type="ORF">dnm_018210</name>
</gene>
<dbReference type="KEGG" id="dmm:dnm_018210"/>
<organism evidence="1 2">
    <name type="scientific">Desulfonema magnum</name>
    <dbReference type="NCBI Taxonomy" id="45655"/>
    <lineage>
        <taxon>Bacteria</taxon>
        <taxon>Pseudomonadati</taxon>
        <taxon>Thermodesulfobacteriota</taxon>
        <taxon>Desulfobacteria</taxon>
        <taxon>Desulfobacterales</taxon>
        <taxon>Desulfococcaceae</taxon>
        <taxon>Desulfonema</taxon>
    </lineage>
</organism>
<proteinExistence type="predicted"/>
<accession>A0A975BI48</accession>
<reference evidence="1" key="1">
    <citation type="journal article" date="2021" name="Microb. Physiol.">
        <title>Proteogenomic Insights into the Physiology of Marine, Sulfate-Reducing, Filamentous Desulfonema limicola and Desulfonema magnum.</title>
        <authorList>
            <person name="Schnaars V."/>
            <person name="Wohlbrand L."/>
            <person name="Scheve S."/>
            <person name="Hinrichs C."/>
            <person name="Reinhardt R."/>
            <person name="Rabus R."/>
        </authorList>
    </citation>
    <scope>NUCLEOTIDE SEQUENCE</scope>
    <source>
        <strain evidence="1">4be13</strain>
    </source>
</reference>
<protein>
    <submittedName>
        <fullName evidence="1">Uncharacterized protein</fullName>
    </submittedName>
</protein>
<evidence type="ECO:0000313" key="1">
    <source>
        <dbReference type="EMBL" id="QTA85806.1"/>
    </source>
</evidence>
<keyword evidence="2" id="KW-1185">Reference proteome</keyword>
<name>A0A975BI48_9BACT</name>